<reference evidence="1 2" key="1">
    <citation type="journal article" date="2009" name="Genome Biol.">
        <title>Genomic and genetic analyses of diversity and plant interactions of Pseudomonas fluorescens.</title>
        <authorList>
            <person name="Silby M.W."/>
            <person name="Cerdeno-Tarraga A.M."/>
            <person name="Vernikos G.S."/>
            <person name="Giddens S.R."/>
            <person name="Jackson R.W."/>
            <person name="Preston G.M."/>
            <person name="Zhang X.X."/>
            <person name="Moon C.D."/>
            <person name="Gehrig S.M."/>
            <person name="Godfrey S.A."/>
            <person name="Knight C.G."/>
            <person name="Malone J.G."/>
            <person name="Robinson Z."/>
            <person name="Spiers A.J."/>
            <person name="Harris S."/>
            <person name="Challis G.L."/>
            <person name="Yaxley A.M."/>
            <person name="Harris D."/>
            <person name="Seeger K."/>
            <person name="Murphy L."/>
            <person name="Rutter S."/>
            <person name="Squares R."/>
            <person name="Quail M.A."/>
            <person name="Saunders E."/>
            <person name="Mavromatis K."/>
            <person name="Brettin T.S."/>
            <person name="Bentley S.D."/>
            <person name="Hothersall J."/>
            <person name="Stephens E."/>
            <person name="Thomas C.M."/>
            <person name="Parkhill J."/>
            <person name="Levy S.B."/>
            <person name="Rainey P.B."/>
            <person name="Thomson N.R."/>
        </authorList>
    </citation>
    <scope>NUCLEOTIDE SEQUENCE [LARGE SCALE GENOMIC DNA]</scope>
    <source>
        <strain evidence="1 2">Pf0-1</strain>
    </source>
</reference>
<proteinExistence type="predicted"/>
<organism evidence="1 2">
    <name type="scientific">Pseudomonas fluorescens (strain Pf0-1)</name>
    <dbReference type="NCBI Taxonomy" id="205922"/>
    <lineage>
        <taxon>Bacteria</taxon>
        <taxon>Pseudomonadati</taxon>
        <taxon>Pseudomonadota</taxon>
        <taxon>Gammaproteobacteria</taxon>
        <taxon>Pseudomonadales</taxon>
        <taxon>Pseudomonadaceae</taxon>
        <taxon>Pseudomonas</taxon>
    </lineage>
</organism>
<dbReference type="Proteomes" id="UP000002704">
    <property type="component" value="Chromosome"/>
</dbReference>
<protein>
    <submittedName>
        <fullName evidence="1">Uncharacterized protein</fullName>
    </submittedName>
</protein>
<gene>
    <name evidence="1" type="ordered locus">Pfl01_3493</name>
</gene>
<name>Q3KAH3_PSEPF</name>
<evidence type="ECO:0000313" key="2">
    <source>
        <dbReference type="Proteomes" id="UP000002704"/>
    </source>
</evidence>
<dbReference type="EMBL" id="CP000094">
    <property type="protein sequence ID" value="ABA75231.2"/>
    <property type="molecule type" value="Genomic_DNA"/>
</dbReference>
<accession>Q3KAH3</accession>
<dbReference type="AlphaFoldDB" id="Q3KAH3"/>
<sequence>MTEVQYREIALRSLFDNDVAEQVAKGTAQLSRSQFVKGFAALVANKDQINTLLNATADIEKAAVQPEVDATTRILQEKYGKK</sequence>
<dbReference type="RefSeq" id="WP_011334857.1">
    <property type="nucleotide sequence ID" value="NC_007492.2"/>
</dbReference>
<dbReference type="KEGG" id="pfo:Pfl01_3493"/>
<dbReference type="HOGENOM" id="CLU_2555687_0_0_6"/>
<evidence type="ECO:0000313" key="1">
    <source>
        <dbReference type="EMBL" id="ABA75231.2"/>
    </source>
</evidence>